<dbReference type="InterPro" id="IPR011009">
    <property type="entry name" value="Kinase-like_dom_sf"/>
</dbReference>
<reference evidence="2 3" key="1">
    <citation type="submission" date="2016-10" db="EMBL/GenBank/DDBJ databases">
        <authorList>
            <person name="de Groot N.N."/>
        </authorList>
    </citation>
    <scope>NUCLEOTIDE SEQUENCE [LARGE SCALE GENOMIC DNA]</scope>
    <source>
        <strain evidence="2 3">JCM 11308</strain>
    </source>
</reference>
<dbReference type="PANTHER" id="PTHR21310">
    <property type="entry name" value="AMINOGLYCOSIDE PHOSPHOTRANSFERASE-RELATED-RELATED"/>
    <property type="match status" value="1"/>
</dbReference>
<gene>
    <name evidence="2" type="ORF">SAMN05444580_11846</name>
</gene>
<dbReference type="PANTHER" id="PTHR21310:SF40">
    <property type="entry name" value="AMINOGLYCOSIDE PHOSPHOTRANSFERASE DOMAIN-CONTAINING PROTEIN-RELATED"/>
    <property type="match status" value="1"/>
</dbReference>
<dbReference type="Gene3D" id="3.30.200.20">
    <property type="entry name" value="Phosphorylase Kinase, domain 1"/>
    <property type="match status" value="1"/>
</dbReference>
<dbReference type="InterPro" id="IPR041726">
    <property type="entry name" value="ACAD10_11_N"/>
</dbReference>
<keyword evidence="2" id="KW-0808">Transferase</keyword>
<dbReference type="CDD" id="cd05154">
    <property type="entry name" value="ACAD10_11_N-like"/>
    <property type="match status" value="1"/>
</dbReference>
<dbReference type="InterPro" id="IPR051678">
    <property type="entry name" value="AGP_Transferase"/>
</dbReference>
<keyword evidence="3" id="KW-1185">Reference proteome</keyword>
<keyword evidence="2" id="KW-0418">Kinase</keyword>
<evidence type="ECO:0000313" key="2">
    <source>
        <dbReference type="EMBL" id="SDE47339.1"/>
    </source>
</evidence>
<dbReference type="AlphaFoldDB" id="A0A1G7D757"/>
<proteinExistence type="predicted"/>
<dbReference type="Pfam" id="PF01636">
    <property type="entry name" value="APH"/>
    <property type="match status" value="1"/>
</dbReference>
<dbReference type="Proteomes" id="UP000199417">
    <property type="component" value="Unassembled WGS sequence"/>
</dbReference>
<feature type="domain" description="Aminoglycoside phosphotransferase" evidence="1">
    <location>
        <begin position="41"/>
        <end position="277"/>
    </location>
</feature>
<accession>A0A1G7D757</accession>
<dbReference type="InterPro" id="IPR002575">
    <property type="entry name" value="Aminoglycoside_PTrfase"/>
</dbReference>
<protein>
    <submittedName>
        <fullName evidence="2">Predicted kinase, aminoglycoside phosphotransferase (APT) family</fullName>
    </submittedName>
</protein>
<dbReference type="STRING" id="168276.SAMN05444580_11846"/>
<dbReference type="RefSeq" id="WP_072846430.1">
    <property type="nucleotide sequence ID" value="NZ_FNAB01000018.1"/>
</dbReference>
<dbReference type="GO" id="GO:0016301">
    <property type="term" value="F:kinase activity"/>
    <property type="evidence" value="ECO:0007669"/>
    <property type="project" value="UniProtKB-KW"/>
</dbReference>
<dbReference type="SUPFAM" id="SSF56112">
    <property type="entry name" value="Protein kinase-like (PK-like)"/>
    <property type="match status" value="1"/>
</dbReference>
<evidence type="ECO:0000259" key="1">
    <source>
        <dbReference type="Pfam" id="PF01636"/>
    </source>
</evidence>
<name>A0A1G7D757_9NOCA</name>
<sequence length="353" mass="38088">MSETTSSRALGDAEVEDLSRWLADRLPGRGAVTAAPLVQAAGHSHAVYLLTRGELRWVLRVAPDHPEASVGGGFDLSREARILDALTGTGVPHPAAVAVRDESAPTRRDFLVSEFVDGITLDRTLPQAYANPRDGRAVAESIVDTLARVNAVDWRATALGDIARPDGYLGRQFDKAAAMLERFRTRDTPALQKLLDRLRRDQPSAYDLGLIHGDYSAMNIMVSRERAAVQAVLDWETATVGDAMIDIGYLTARWVRPEENPLVAAFALGGPDPAAHDLLPSRQHLAERYAQVSGRSIELLPFYQGLAMARLAVVLEGRVAAGTRRGRPEAAALFATMADGCADHGLRLSDGDG</sequence>
<dbReference type="Gene3D" id="3.90.1200.10">
    <property type="match status" value="1"/>
</dbReference>
<evidence type="ECO:0000313" key="3">
    <source>
        <dbReference type="Proteomes" id="UP000199417"/>
    </source>
</evidence>
<organism evidence="2 3">
    <name type="scientific">Rhodococcus tukisamuensis</name>
    <dbReference type="NCBI Taxonomy" id="168276"/>
    <lineage>
        <taxon>Bacteria</taxon>
        <taxon>Bacillati</taxon>
        <taxon>Actinomycetota</taxon>
        <taxon>Actinomycetes</taxon>
        <taxon>Mycobacteriales</taxon>
        <taxon>Nocardiaceae</taxon>
        <taxon>Rhodococcus</taxon>
    </lineage>
</organism>
<dbReference type="EMBL" id="FNAB01000018">
    <property type="protein sequence ID" value="SDE47339.1"/>
    <property type="molecule type" value="Genomic_DNA"/>
</dbReference>